<dbReference type="InterPro" id="IPR018247">
    <property type="entry name" value="EF_Hand_1_Ca_BS"/>
</dbReference>
<keyword evidence="11" id="KW-0677">Repeat</keyword>
<dbReference type="PANTHER" id="PTHR19237">
    <property type="entry name" value="NUCLEOBINDIN"/>
    <property type="match status" value="1"/>
</dbReference>
<evidence type="ECO:0000256" key="3">
    <source>
        <dbReference type="ARBA" id="ARBA00004555"/>
    </source>
</evidence>
<dbReference type="EMBL" id="NNAY01000629">
    <property type="protein sequence ID" value="OXU27312.1"/>
    <property type="molecule type" value="Genomic_DNA"/>
</dbReference>
<organism evidence="20 21">
    <name type="scientific">Trichomalopsis sarcophagae</name>
    <dbReference type="NCBI Taxonomy" id="543379"/>
    <lineage>
        <taxon>Eukaryota</taxon>
        <taxon>Metazoa</taxon>
        <taxon>Ecdysozoa</taxon>
        <taxon>Arthropoda</taxon>
        <taxon>Hexapoda</taxon>
        <taxon>Insecta</taxon>
        <taxon>Pterygota</taxon>
        <taxon>Neoptera</taxon>
        <taxon>Endopterygota</taxon>
        <taxon>Hymenoptera</taxon>
        <taxon>Apocrita</taxon>
        <taxon>Proctotrupomorpha</taxon>
        <taxon>Chalcidoidea</taxon>
        <taxon>Pteromalidae</taxon>
        <taxon>Pteromalinae</taxon>
        <taxon>Trichomalopsis</taxon>
    </lineage>
</organism>
<feature type="chain" id="PRO_5012466579" description="EF-hand domain-containing protein" evidence="18">
    <location>
        <begin position="20"/>
        <end position="576"/>
    </location>
</feature>
<evidence type="ECO:0000256" key="15">
    <source>
        <dbReference type="ARBA" id="ARBA00023136"/>
    </source>
</evidence>
<evidence type="ECO:0000256" key="13">
    <source>
        <dbReference type="ARBA" id="ARBA00023034"/>
    </source>
</evidence>
<evidence type="ECO:0000256" key="8">
    <source>
        <dbReference type="ARBA" id="ARBA00022553"/>
    </source>
</evidence>
<keyword evidence="7" id="KW-0964">Secreted</keyword>
<dbReference type="SUPFAM" id="SSF47473">
    <property type="entry name" value="EF-hand"/>
    <property type="match status" value="1"/>
</dbReference>
<keyword evidence="14" id="KW-0238">DNA-binding</keyword>
<comment type="subcellular location">
    <subcellularLocation>
        <location evidence="2">Cytoplasm</location>
    </subcellularLocation>
    <subcellularLocation>
        <location evidence="3">Golgi apparatus</location>
    </subcellularLocation>
    <subcellularLocation>
        <location evidence="1">Membrane</location>
        <topology evidence="1">Peripheral membrane protein</topology>
    </subcellularLocation>
    <subcellularLocation>
        <location evidence="4">Secreted</location>
    </subcellularLocation>
</comment>
<evidence type="ECO:0000256" key="17">
    <source>
        <dbReference type="SAM" id="MobiDB-lite"/>
    </source>
</evidence>
<evidence type="ECO:0000313" key="21">
    <source>
        <dbReference type="Proteomes" id="UP000215335"/>
    </source>
</evidence>
<feature type="region of interest" description="Disordered" evidence="17">
    <location>
        <begin position="487"/>
        <end position="576"/>
    </location>
</feature>
<feature type="domain" description="EF-hand" evidence="19">
    <location>
        <begin position="284"/>
        <end position="319"/>
    </location>
</feature>
<dbReference type="CDD" id="cd00051">
    <property type="entry name" value="EFh"/>
    <property type="match status" value="1"/>
</dbReference>
<evidence type="ECO:0000256" key="11">
    <source>
        <dbReference type="ARBA" id="ARBA00022737"/>
    </source>
</evidence>
<dbReference type="AlphaFoldDB" id="A0A232F9M8"/>
<evidence type="ECO:0000256" key="7">
    <source>
        <dbReference type="ARBA" id="ARBA00022525"/>
    </source>
</evidence>
<comment type="similarity">
    <text evidence="5">Belongs to the nucleobindin family.</text>
</comment>
<dbReference type="GO" id="GO:0003677">
    <property type="term" value="F:DNA binding"/>
    <property type="evidence" value="ECO:0007669"/>
    <property type="project" value="UniProtKB-KW"/>
</dbReference>
<feature type="compositionally biased region" description="Low complexity" evidence="17">
    <location>
        <begin position="540"/>
        <end position="557"/>
    </location>
</feature>
<dbReference type="GO" id="GO:0005085">
    <property type="term" value="F:guanyl-nucleotide exchange factor activity"/>
    <property type="evidence" value="ECO:0007669"/>
    <property type="project" value="UniProtKB-KW"/>
</dbReference>
<keyword evidence="9" id="KW-0344">Guanine-nucleotide releasing factor</keyword>
<protein>
    <recommendedName>
        <fullName evidence="19">EF-hand domain-containing protein</fullName>
    </recommendedName>
</protein>
<evidence type="ECO:0000256" key="10">
    <source>
        <dbReference type="ARBA" id="ARBA00022729"/>
    </source>
</evidence>
<dbReference type="GO" id="GO:0070062">
    <property type="term" value="C:extracellular exosome"/>
    <property type="evidence" value="ECO:0007669"/>
    <property type="project" value="TreeGrafter"/>
</dbReference>
<evidence type="ECO:0000256" key="5">
    <source>
        <dbReference type="ARBA" id="ARBA00008063"/>
    </source>
</evidence>
<dbReference type="InterPro" id="IPR002048">
    <property type="entry name" value="EF_hand_dom"/>
</dbReference>
<dbReference type="PROSITE" id="PS00018">
    <property type="entry name" value="EF_HAND_1"/>
    <property type="match status" value="1"/>
</dbReference>
<proteinExistence type="inferred from homology"/>
<keyword evidence="16" id="KW-0175">Coiled coil</keyword>
<evidence type="ECO:0000256" key="9">
    <source>
        <dbReference type="ARBA" id="ARBA00022658"/>
    </source>
</evidence>
<dbReference type="InterPro" id="IPR011992">
    <property type="entry name" value="EF-hand-dom_pair"/>
</dbReference>
<keyword evidence="8" id="KW-0597">Phosphoprotein</keyword>
<dbReference type="Pfam" id="PF25434">
    <property type="entry name" value="NUCB1_N"/>
    <property type="match status" value="1"/>
</dbReference>
<dbReference type="InterPro" id="IPR040250">
    <property type="entry name" value="Nucleobindin"/>
</dbReference>
<evidence type="ECO:0000313" key="20">
    <source>
        <dbReference type="EMBL" id="OXU27312.1"/>
    </source>
</evidence>
<feature type="compositionally biased region" description="Polar residues" evidence="17">
    <location>
        <begin position="528"/>
        <end position="539"/>
    </location>
</feature>
<evidence type="ECO:0000256" key="18">
    <source>
        <dbReference type="SAM" id="SignalP"/>
    </source>
</evidence>
<dbReference type="GO" id="GO:0005794">
    <property type="term" value="C:Golgi apparatus"/>
    <property type="evidence" value="ECO:0007669"/>
    <property type="project" value="UniProtKB-SubCell"/>
</dbReference>
<name>A0A232F9M8_9HYME</name>
<dbReference type="Pfam" id="PF13499">
    <property type="entry name" value="EF-hand_7"/>
    <property type="match status" value="1"/>
</dbReference>
<evidence type="ECO:0000256" key="12">
    <source>
        <dbReference type="ARBA" id="ARBA00022837"/>
    </source>
</evidence>
<dbReference type="PROSITE" id="PS50222">
    <property type="entry name" value="EF_HAND_2"/>
    <property type="match status" value="1"/>
</dbReference>
<feature type="coiled-coil region" evidence="16">
    <location>
        <begin position="144"/>
        <end position="205"/>
    </location>
</feature>
<evidence type="ECO:0000256" key="1">
    <source>
        <dbReference type="ARBA" id="ARBA00004170"/>
    </source>
</evidence>
<evidence type="ECO:0000256" key="6">
    <source>
        <dbReference type="ARBA" id="ARBA00022490"/>
    </source>
</evidence>
<dbReference type="GO" id="GO:0016020">
    <property type="term" value="C:membrane"/>
    <property type="evidence" value="ECO:0007669"/>
    <property type="project" value="UniProtKB-SubCell"/>
</dbReference>
<dbReference type="Gene3D" id="1.10.238.10">
    <property type="entry name" value="EF-hand"/>
    <property type="match status" value="1"/>
</dbReference>
<feature type="compositionally biased region" description="Low complexity" evidence="17">
    <location>
        <begin position="388"/>
        <end position="469"/>
    </location>
</feature>
<dbReference type="PANTHER" id="PTHR19237:SF20">
    <property type="entry name" value="NUCLEOBINDIN 1"/>
    <property type="match status" value="1"/>
</dbReference>
<reference evidence="20 21" key="1">
    <citation type="journal article" date="2017" name="Curr. Biol.">
        <title>The Evolution of Venom by Co-option of Single-Copy Genes.</title>
        <authorList>
            <person name="Martinson E.O."/>
            <person name="Mrinalini"/>
            <person name="Kelkar Y.D."/>
            <person name="Chang C.H."/>
            <person name="Werren J.H."/>
        </authorList>
    </citation>
    <scope>NUCLEOTIDE SEQUENCE [LARGE SCALE GENOMIC DNA]</scope>
    <source>
        <strain evidence="20 21">Alberta</strain>
        <tissue evidence="20">Whole body</tissue>
    </source>
</reference>
<feature type="region of interest" description="Disordered" evidence="17">
    <location>
        <begin position="361"/>
        <end position="469"/>
    </location>
</feature>
<evidence type="ECO:0000256" key="14">
    <source>
        <dbReference type="ARBA" id="ARBA00023125"/>
    </source>
</evidence>
<dbReference type="InterPro" id="IPR057576">
    <property type="entry name" value="NUCB1_N"/>
</dbReference>
<feature type="compositionally biased region" description="Polar residues" evidence="17">
    <location>
        <begin position="559"/>
        <end position="576"/>
    </location>
</feature>
<gene>
    <name evidence="20" type="ORF">TSAR_015339</name>
</gene>
<keyword evidence="21" id="KW-1185">Reference proteome</keyword>
<dbReference type="GO" id="GO:0005509">
    <property type="term" value="F:calcium ion binding"/>
    <property type="evidence" value="ECO:0007669"/>
    <property type="project" value="InterPro"/>
</dbReference>
<accession>A0A232F9M8</accession>
<keyword evidence="15" id="KW-0472">Membrane</keyword>
<evidence type="ECO:0000256" key="16">
    <source>
        <dbReference type="SAM" id="Coils"/>
    </source>
</evidence>
<dbReference type="STRING" id="543379.A0A232F9M8"/>
<keyword evidence="6" id="KW-0963">Cytoplasm</keyword>
<keyword evidence="13" id="KW-0333">Golgi apparatus</keyword>
<comment type="caution">
    <text evidence="20">The sequence shown here is derived from an EMBL/GenBank/DDBJ whole genome shotgun (WGS) entry which is preliminary data.</text>
</comment>
<keyword evidence="12" id="KW-0106">Calcium</keyword>
<evidence type="ECO:0000259" key="19">
    <source>
        <dbReference type="PROSITE" id="PS50222"/>
    </source>
</evidence>
<evidence type="ECO:0000256" key="2">
    <source>
        <dbReference type="ARBA" id="ARBA00004496"/>
    </source>
</evidence>
<dbReference type="GO" id="GO:0005793">
    <property type="term" value="C:endoplasmic reticulum-Golgi intermediate compartment"/>
    <property type="evidence" value="ECO:0007669"/>
    <property type="project" value="TreeGrafter"/>
</dbReference>
<sequence>MKYLFTLLVSILVIQNSVAPPVTKDKKDEENEVEDKEELANDPMRVMEYHRYLKEVVQALESDPDFRAKLEKAEENDILSGKIADELEHVNHNVRTKLDELKRTELERLRHLAINQYELEHGIDRHHLKIPEHVDHNNPHTFEIDDLKKLIAKTTKDLDEADKKRREEFKEYEMHKKFEQEEKLKTLSEEEAKKFENEIHDLEKKHKEHEPLHHPGSKKQLEEVWEKQDHMEQQFDPRTFFFLHDLDGNGVWDQNELKALFIKELDKLYAEGHPEDDLVERAEEMERMREHVIKEADLNKDGLISYEEFLNESKKAEFEQDPGWKPIDEQQIYSEQEYEEYKRQKAREIEQAIARGMSQEHYPAGHPQAGHQQFPPHPNQVPHQEQAQYNQIPQNQQQQHPQQGQYINQQPQQGHFNQMPPQQGQYQQQVPHQQAQFANQIPQQQQQLHPNQQIPQQQNHPPQNHQIPVGQNQFQPQQQFQQVPVAQNTNQVPQQQFQQQNQQPPTGNNINQAPQQVQQNQPSANAAHLSNQQIPVATGQNQQNTQHQVPQQQTHEQIASMNNAQIHQNSPNTAKV</sequence>
<dbReference type="OrthoDB" id="5982823at2759"/>
<feature type="signal peptide" evidence="18">
    <location>
        <begin position="1"/>
        <end position="19"/>
    </location>
</feature>
<feature type="compositionally biased region" description="Low complexity" evidence="17">
    <location>
        <begin position="487"/>
        <end position="527"/>
    </location>
</feature>
<keyword evidence="10 18" id="KW-0732">Signal</keyword>
<dbReference type="Proteomes" id="UP000215335">
    <property type="component" value="Unassembled WGS sequence"/>
</dbReference>
<evidence type="ECO:0000256" key="4">
    <source>
        <dbReference type="ARBA" id="ARBA00004613"/>
    </source>
</evidence>